<dbReference type="AlphaFoldDB" id="A0A9W4WI42"/>
<keyword evidence="3" id="KW-1185">Reference proteome</keyword>
<gene>
    <name evidence="2" type="ORF">FWILDA_LOCUS1054</name>
</gene>
<dbReference type="OrthoDB" id="2434778at2759"/>
<sequence length="246" mass="27679">MNAFPKGFPYKKPKPLLYGLRINWVYQPEQSLHETLRRELRMHYKYYLDGVVDKTFILIYLFLSGAGTGKSRNAEEFYNTTAEALQFSPSSPEGLVHPGLISYQQIDETQSGCLVAPYILIWILMQSSDGKRARNKGSSPLTSERESSPPIPQKISFSSSEQGGSYVEPILHYVERALFTSNFGNTLNISSFRTLKSIMLDDNEATTIAKIHTGENLNGGFPIHKSSSRIENCNSPGGYQFSTLYR</sequence>
<comment type="caution">
    <text evidence="2">The sequence shown here is derived from an EMBL/GenBank/DDBJ whole genome shotgun (WGS) entry which is preliminary data.</text>
</comment>
<accession>A0A9W4WI42</accession>
<name>A0A9W4WI42_9GLOM</name>
<proteinExistence type="predicted"/>
<evidence type="ECO:0000256" key="1">
    <source>
        <dbReference type="SAM" id="MobiDB-lite"/>
    </source>
</evidence>
<organism evidence="2 3">
    <name type="scientific">Funneliformis geosporum</name>
    <dbReference type="NCBI Taxonomy" id="1117311"/>
    <lineage>
        <taxon>Eukaryota</taxon>
        <taxon>Fungi</taxon>
        <taxon>Fungi incertae sedis</taxon>
        <taxon>Mucoromycota</taxon>
        <taxon>Glomeromycotina</taxon>
        <taxon>Glomeromycetes</taxon>
        <taxon>Glomerales</taxon>
        <taxon>Glomeraceae</taxon>
        <taxon>Funneliformis</taxon>
    </lineage>
</organism>
<protein>
    <submittedName>
        <fullName evidence="2">7565_t:CDS:1</fullName>
    </submittedName>
</protein>
<reference evidence="2" key="1">
    <citation type="submission" date="2022-08" db="EMBL/GenBank/DDBJ databases">
        <authorList>
            <person name="Kallberg Y."/>
            <person name="Tangrot J."/>
            <person name="Rosling A."/>
        </authorList>
    </citation>
    <scope>NUCLEOTIDE SEQUENCE</scope>
    <source>
        <strain evidence="2">Wild A</strain>
    </source>
</reference>
<dbReference type="EMBL" id="CAMKVN010000089">
    <property type="protein sequence ID" value="CAI2163410.1"/>
    <property type="molecule type" value="Genomic_DNA"/>
</dbReference>
<feature type="region of interest" description="Disordered" evidence="1">
    <location>
        <begin position="131"/>
        <end position="162"/>
    </location>
</feature>
<evidence type="ECO:0000313" key="2">
    <source>
        <dbReference type="EMBL" id="CAI2163410.1"/>
    </source>
</evidence>
<dbReference type="Proteomes" id="UP001153678">
    <property type="component" value="Unassembled WGS sequence"/>
</dbReference>
<evidence type="ECO:0000313" key="3">
    <source>
        <dbReference type="Proteomes" id="UP001153678"/>
    </source>
</evidence>